<evidence type="ECO:0000313" key="2">
    <source>
        <dbReference type="Proteomes" id="UP001069090"/>
    </source>
</evidence>
<protein>
    <submittedName>
        <fullName evidence="1">Cation transporter</fullName>
    </submittedName>
</protein>
<accession>A0A9J6RRP2</accession>
<keyword evidence="2" id="KW-1185">Reference proteome</keyword>
<dbReference type="Proteomes" id="UP001069090">
    <property type="component" value="Unassembled WGS sequence"/>
</dbReference>
<comment type="caution">
    <text evidence="1">The sequence shown here is derived from an EMBL/GenBank/DDBJ whole genome shotgun (WGS) entry which is preliminary data.</text>
</comment>
<name>A0A9J6RRP2_9GAMM</name>
<dbReference type="RefSeq" id="WP_268905487.1">
    <property type="nucleotide sequence ID" value="NZ_JAPTGG010000034.1"/>
</dbReference>
<evidence type="ECO:0000313" key="1">
    <source>
        <dbReference type="EMBL" id="MCZ0867251.1"/>
    </source>
</evidence>
<reference evidence="1 2" key="1">
    <citation type="submission" date="2022-12" db="EMBL/GenBank/DDBJ databases">
        <title>Dasania phycosphaerae sp. nov., isolated from particulate material of the south coast of Korea.</title>
        <authorList>
            <person name="Jiang Y."/>
        </authorList>
    </citation>
    <scope>NUCLEOTIDE SEQUENCE [LARGE SCALE GENOMIC DNA]</scope>
    <source>
        <strain evidence="1 2">GY-19</strain>
    </source>
</reference>
<dbReference type="AlphaFoldDB" id="A0A9J6RRP2"/>
<gene>
    <name evidence="1" type="ORF">O0V09_18800</name>
</gene>
<dbReference type="EMBL" id="JAPTGG010000034">
    <property type="protein sequence ID" value="MCZ0867251.1"/>
    <property type="molecule type" value="Genomic_DNA"/>
</dbReference>
<organism evidence="1 2">
    <name type="scientific">Dasania phycosphaerae</name>
    <dbReference type="NCBI Taxonomy" id="2950436"/>
    <lineage>
        <taxon>Bacteria</taxon>
        <taxon>Pseudomonadati</taxon>
        <taxon>Pseudomonadota</taxon>
        <taxon>Gammaproteobacteria</taxon>
        <taxon>Cellvibrionales</taxon>
        <taxon>Spongiibacteraceae</taxon>
        <taxon>Dasania</taxon>
    </lineage>
</organism>
<proteinExistence type="predicted"/>
<sequence length="119" mass="13934">MTEEKTHKVGVNENWLMSRHLRLEGSVEKNHQLIVQEVDQLLGVDAVSINASESLLNVAYDATKRQLDEIEEIVRKHECDIAHDWWTHFKEGYYKFVDQNVKDNASHEPWSCHKRPPGR</sequence>